<keyword evidence="4" id="KW-0012">Acyltransferase</keyword>
<evidence type="ECO:0000256" key="2">
    <source>
        <dbReference type="ARBA" id="ARBA00022553"/>
    </source>
</evidence>
<dbReference type="InterPro" id="IPR009081">
    <property type="entry name" value="PP-bd_ACP"/>
</dbReference>
<feature type="region of interest" description="Disordered" evidence="5">
    <location>
        <begin position="1204"/>
        <end position="1229"/>
    </location>
</feature>
<dbReference type="InterPro" id="IPR036736">
    <property type="entry name" value="ACP-like_sf"/>
</dbReference>
<protein>
    <submittedName>
        <fullName evidence="8">Acyl-CoA synthetase (AMP-forming)/AMP-acid ligase II/3-oxoacyl-(Acyl-carrier-protein) synthase/acyl carrier protein</fullName>
    </submittedName>
</protein>
<dbReference type="InterPro" id="IPR020806">
    <property type="entry name" value="PKS_PP-bd"/>
</dbReference>
<evidence type="ECO:0000259" key="6">
    <source>
        <dbReference type="PROSITE" id="PS50075"/>
    </source>
</evidence>
<dbReference type="InterPro" id="IPR016039">
    <property type="entry name" value="Thiolase-like"/>
</dbReference>
<dbReference type="SUPFAM" id="SSF56801">
    <property type="entry name" value="Acetyl-CoA synthetase-like"/>
    <property type="match status" value="1"/>
</dbReference>
<accession>A0ABS4YDD6</accession>
<dbReference type="Pfam" id="PF02801">
    <property type="entry name" value="Ketoacyl-synt_C"/>
    <property type="match status" value="1"/>
</dbReference>
<keyword evidence="8" id="KW-0436">Ligase</keyword>
<name>A0ABS4YDD6_9ACTN</name>
<dbReference type="InterPro" id="IPR000873">
    <property type="entry name" value="AMP-dep_synth/lig_dom"/>
</dbReference>
<dbReference type="CDD" id="cd00833">
    <property type="entry name" value="PKS"/>
    <property type="match status" value="1"/>
</dbReference>
<dbReference type="PROSITE" id="PS00606">
    <property type="entry name" value="KS3_1"/>
    <property type="match status" value="1"/>
</dbReference>
<dbReference type="InterPro" id="IPR050091">
    <property type="entry name" value="PKS_NRPS_Biosynth_Enz"/>
</dbReference>
<sequence length="1279" mass="134334">MTQRDPSIPHHLTGRRTPVSSLVEAVRFRAATTPGQTGYVLHHPRDDGSDDVRRLAYGELDERARRAAAHLRDGHRTAAGAQTGPRALLLYPPPSADYIAAFFGCMYAGFLPVPAYPPMTPDQWGALAAVIADCEAEVVCTTADLQEYVTSSLASAGVTTVRTVATDRPAPPLDEAAIHHPGPDAVAFLQYTSGSTGRPRGVVALQRNVLANLEVIESAFGHGPASTGVIWLPPYHDMGLIGGILTPLHQGFPVHLSSPLAFLRDPLSWPRLISQVGATTSGGPDFAYALCARKARPQDVAELRLDTWDVAFNGAEMLRPRTLDDFTSVFAPAGFRRSAFLACYGLAESTLMVTGTPKHREPLVLPGDAAVASGEPGDGELLIATPDGQRITDDGREGEIWLRGPSVCEGYWGRPEDSAAAFGARLADGSGPYLRTGDLGYLHDGQLVVVGRLKELIIVRGRNIAPAAVEDAAWRSAPALRPGCVAAFALDGVHGEEVAVVAEVRRRDPAGGGPVEAALFDEAVREVRAAVARACGVAVRLVVLVPPGTVPKTTSGKVRRSLCRDLLLRGALTALHRADSGGGPAPRPAAARPSHGGPTLAEAVIRQAVAAVLRVPADTVDRHRPWNELGLDSLGLTELAACLEERTGTEVPVGMLFDHPGIAALADALERRSRPAATARDGSTATARPAGSPDPAALFAGREPIAVVGMACRFPGGADDPDAYWGLLRRGLDATGDVTDERARLLGDDTRTGRQRLGALEGVEYFDAPLFAVSVPEARAMDPQHRLLLETTWAALEDSGTDPLGRRGSRTGVYVGISAADYARIAERSPLSRFSAVGASPSVAAGRLAYHFGLRGPALSVDTACSSSLTAVHLAVSALRLGECEQAVVGGVNLVLAPEPTAALDRLGVLSPSGRCLPFDAAADGYVRGEGCGVVILMPLSAAREQGLPVRAVIRGSALDHNGTGNGITAPSGLAQRDVITAALRDAGLPASRVGYLEAHGSGTVLGDAVELGSAAVLVDGRDRPLYLGSVKGVLGHLEAAAGIAGLIKTVLALEHGEIPPTRGERGPNTTADWAGGRLAVTAEPVPWPAHDDAPRAAGVSSFGFSGTNVHVVLEQAPTPEPHTERLPSPARPDRRFAVPLSARTDAALRASVERLAAALRRTPHELGDVAGTLAWHRPVLTARVAFQARETAELLDAMDKWLTDPPLPGDTPLPGDAPDRAAAQGPQDPYGTACARFVTDGTLAGIRTLAPEPFRRVRLPSYPFERRPYWIGGGRRDR</sequence>
<dbReference type="RefSeq" id="WP_209518165.1">
    <property type="nucleotide sequence ID" value="NZ_JAGIOH010000001.1"/>
</dbReference>
<dbReference type="SUPFAM" id="SSF53901">
    <property type="entry name" value="Thiolase-like"/>
    <property type="match status" value="1"/>
</dbReference>
<dbReference type="PROSITE" id="PS00455">
    <property type="entry name" value="AMP_BINDING"/>
    <property type="match status" value="1"/>
</dbReference>
<dbReference type="InterPro" id="IPR018201">
    <property type="entry name" value="Ketoacyl_synth_AS"/>
</dbReference>
<keyword evidence="2" id="KW-0597">Phosphoprotein</keyword>
<dbReference type="Pfam" id="PF00550">
    <property type="entry name" value="PP-binding"/>
    <property type="match status" value="1"/>
</dbReference>
<dbReference type="CDD" id="cd05931">
    <property type="entry name" value="FAAL"/>
    <property type="match status" value="1"/>
</dbReference>
<dbReference type="GO" id="GO:0016874">
    <property type="term" value="F:ligase activity"/>
    <property type="evidence" value="ECO:0007669"/>
    <property type="project" value="UniProtKB-KW"/>
</dbReference>
<dbReference type="PROSITE" id="PS00012">
    <property type="entry name" value="PHOSPHOPANTETHEINE"/>
    <property type="match status" value="1"/>
</dbReference>
<evidence type="ECO:0000256" key="5">
    <source>
        <dbReference type="SAM" id="MobiDB-lite"/>
    </source>
</evidence>
<dbReference type="EMBL" id="JAGIOH010000001">
    <property type="protein sequence ID" value="MBP2406810.1"/>
    <property type="molecule type" value="Genomic_DNA"/>
</dbReference>
<dbReference type="InterPro" id="IPR014030">
    <property type="entry name" value="Ketoacyl_synth_N"/>
</dbReference>
<dbReference type="Gene3D" id="1.10.1200.10">
    <property type="entry name" value="ACP-like"/>
    <property type="match status" value="1"/>
</dbReference>
<dbReference type="InterPro" id="IPR042099">
    <property type="entry name" value="ANL_N_sf"/>
</dbReference>
<dbReference type="Pfam" id="PF00501">
    <property type="entry name" value="AMP-binding"/>
    <property type="match status" value="1"/>
</dbReference>
<dbReference type="SMART" id="SM01294">
    <property type="entry name" value="PKS_PP_betabranch"/>
    <property type="match status" value="1"/>
</dbReference>
<dbReference type="InterPro" id="IPR014031">
    <property type="entry name" value="Ketoacyl_synth_C"/>
</dbReference>
<dbReference type="PANTHER" id="PTHR43775">
    <property type="entry name" value="FATTY ACID SYNTHASE"/>
    <property type="match status" value="1"/>
</dbReference>
<evidence type="ECO:0000256" key="1">
    <source>
        <dbReference type="ARBA" id="ARBA00022450"/>
    </source>
</evidence>
<dbReference type="GeneID" id="91573119"/>
<reference evidence="8 9" key="1">
    <citation type="submission" date="2021-03" db="EMBL/GenBank/DDBJ databases">
        <title>Sequencing the genomes of 1000 actinobacteria strains.</title>
        <authorList>
            <person name="Klenk H.-P."/>
        </authorList>
    </citation>
    <scope>NUCLEOTIDE SEQUENCE [LARGE SCALE GENOMIC DNA]</scope>
    <source>
        <strain evidence="8 9">DSM 41480</strain>
    </source>
</reference>
<dbReference type="SMART" id="SM00823">
    <property type="entry name" value="PKS_PP"/>
    <property type="match status" value="1"/>
</dbReference>
<dbReference type="InterPro" id="IPR006162">
    <property type="entry name" value="Ppantetheine_attach_site"/>
</dbReference>
<dbReference type="InterPro" id="IPR020845">
    <property type="entry name" value="AMP-binding_CS"/>
</dbReference>
<dbReference type="Proteomes" id="UP001519291">
    <property type="component" value="Unassembled WGS sequence"/>
</dbReference>
<dbReference type="Pfam" id="PF00109">
    <property type="entry name" value="ketoacyl-synt"/>
    <property type="match status" value="1"/>
</dbReference>
<dbReference type="PANTHER" id="PTHR43775:SF37">
    <property type="entry name" value="SI:DKEY-61P9.11"/>
    <property type="match status" value="1"/>
</dbReference>
<dbReference type="Gene3D" id="3.40.50.12780">
    <property type="entry name" value="N-terminal domain of ligase-like"/>
    <property type="match status" value="1"/>
</dbReference>
<dbReference type="PROSITE" id="PS50075">
    <property type="entry name" value="CARRIER"/>
    <property type="match status" value="1"/>
</dbReference>
<keyword evidence="3" id="KW-0808">Transferase</keyword>
<feature type="compositionally biased region" description="Low complexity" evidence="5">
    <location>
        <begin position="588"/>
        <end position="597"/>
    </location>
</feature>
<feature type="domain" description="Ketosynthase family 3 (KS3)" evidence="7">
    <location>
        <begin position="702"/>
        <end position="1116"/>
    </location>
</feature>
<proteinExistence type="predicted"/>
<dbReference type="InterPro" id="IPR045851">
    <property type="entry name" value="AMP-bd_C_sf"/>
</dbReference>
<feature type="region of interest" description="Disordered" evidence="5">
    <location>
        <begin position="577"/>
        <end position="597"/>
    </location>
</feature>
<gene>
    <name evidence="8" type="ORF">JO379_006279</name>
</gene>
<dbReference type="PROSITE" id="PS52004">
    <property type="entry name" value="KS3_2"/>
    <property type="match status" value="1"/>
</dbReference>
<comment type="caution">
    <text evidence="8">The sequence shown here is derived from an EMBL/GenBank/DDBJ whole genome shotgun (WGS) entry which is preliminary data.</text>
</comment>
<dbReference type="SMART" id="SM00825">
    <property type="entry name" value="PKS_KS"/>
    <property type="match status" value="1"/>
</dbReference>
<organism evidence="8 9">
    <name type="scientific">Streptomyces syringium</name>
    <dbReference type="NCBI Taxonomy" id="76729"/>
    <lineage>
        <taxon>Bacteria</taxon>
        <taxon>Bacillati</taxon>
        <taxon>Actinomycetota</taxon>
        <taxon>Actinomycetes</taxon>
        <taxon>Kitasatosporales</taxon>
        <taxon>Streptomycetaceae</taxon>
        <taxon>Streptomyces</taxon>
    </lineage>
</organism>
<dbReference type="SUPFAM" id="SSF47336">
    <property type="entry name" value="ACP-like"/>
    <property type="match status" value="1"/>
</dbReference>
<evidence type="ECO:0000256" key="3">
    <source>
        <dbReference type="ARBA" id="ARBA00022679"/>
    </source>
</evidence>
<keyword evidence="1" id="KW-0596">Phosphopantetheine</keyword>
<dbReference type="Gene3D" id="3.40.47.10">
    <property type="match status" value="1"/>
</dbReference>
<feature type="domain" description="Carrier" evidence="6">
    <location>
        <begin position="599"/>
        <end position="673"/>
    </location>
</feature>
<evidence type="ECO:0000256" key="4">
    <source>
        <dbReference type="ARBA" id="ARBA00023315"/>
    </source>
</evidence>
<dbReference type="InterPro" id="IPR040097">
    <property type="entry name" value="FAAL/FAAC"/>
</dbReference>
<dbReference type="InterPro" id="IPR032821">
    <property type="entry name" value="PKS_assoc"/>
</dbReference>
<dbReference type="Gene3D" id="3.30.300.30">
    <property type="match status" value="1"/>
</dbReference>
<dbReference type="Gene3D" id="3.30.70.3290">
    <property type="match status" value="1"/>
</dbReference>
<evidence type="ECO:0000313" key="9">
    <source>
        <dbReference type="Proteomes" id="UP001519291"/>
    </source>
</evidence>
<keyword evidence="9" id="KW-1185">Reference proteome</keyword>
<evidence type="ECO:0000259" key="7">
    <source>
        <dbReference type="PROSITE" id="PS52004"/>
    </source>
</evidence>
<feature type="region of interest" description="Disordered" evidence="5">
    <location>
        <begin position="673"/>
        <end position="695"/>
    </location>
</feature>
<dbReference type="InterPro" id="IPR020841">
    <property type="entry name" value="PKS_Beta-ketoAc_synthase_dom"/>
</dbReference>
<evidence type="ECO:0000313" key="8">
    <source>
        <dbReference type="EMBL" id="MBP2406810.1"/>
    </source>
</evidence>
<dbReference type="Pfam" id="PF16197">
    <property type="entry name" value="KAsynt_C_assoc"/>
    <property type="match status" value="1"/>
</dbReference>